<dbReference type="Pfam" id="PF00005">
    <property type="entry name" value="ABC_tran"/>
    <property type="match status" value="2"/>
</dbReference>
<feature type="domain" description="ABC transporter" evidence="10">
    <location>
        <begin position="45"/>
        <end position="280"/>
    </location>
</feature>
<dbReference type="PANTHER" id="PTHR48041:SF133">
    <property type="entry name" value="GH24286P"/>
    <property type="match status" value="1"/>
</dbReference>
<comment type="similarity">
    <text evidence="2">Belongs to the ABC transporter superfamily. ABCG family. Eye pigment precursor importer (TC 3.A.1.204) subfamily.</text>
</comment>
<evidence type="ECO:0000256" key="7">
    <source>
        <dbReference type="ARBA" id="ARBA00022989"/>
    </source>
</evidence>
<evidence type="ECO:0000256" key="2">
    <source>
        <dbReference type="ARBA" id="ARBA00005814"/>
    </source>
</evidence>
<feature type="transmembrane region" description="Helical" evidence="9">
    <location>
        <begin position="496"/>
        <end position="516"/>
    </location>
</feature>
<dbReference type="InterPro" id="IPR003593">
    <property type="entry name" value="AAA+_ATPase"/>
</dbReference>
<feature type="domain" description="ABC transporter" evidence="10">
    <location>
        <begin position="614"/>
        <end position="851"/>
    </location>
</feature>
<feature type="transmembrane region" description="Helical" evidence="9">
    <location>
        <begin position="951"/>
        <end position="968"/>
    </location>
</feature>
<feature type="transmembrane region" description="Helical" evidence="9">
    <location>
        <begin position="419"/>
        <end position="439"/>
    </location>
</feature>
<feature type="transmembrane region" description="Helical" evidence="9">
    <location>
        <begin position="557"/>
        <end position="577"/>
    </location>
</feature>
<feature type="transmembrane region" description="Helical" evidence="9">
    <location>
        <begin position="528"/>
        <end position="545"/>
    </location>
</feature>
<evidence type="ECO:0000256" key="9">
    <source>
        <dbReference type="SAM" id="Phobius"/>
    </source>
</evidence>
<keyword evidence="4 9" id="KW-0812">Transmembrane</keyword>
<evidence type="ECO:0000259" key="10">
    <source>
        <dbReference type="PROSITE" id="PS50893"/>
    </source>
</evidence>
<accession>A0ABN8J976</accession>
<protein>
    <recommendedName>
        <fullName evidence="10">ABC transporter domain-containing protein</fullName>
    </recommendedName>
</protein>
<dbReference type="InterPro" id="IPR050352">
    <property type="entry name" value="ABCG_transporters"/>
</dbReference>
<dbReference type="InterPro" id="IPR027417">
    <property type="entry name" value="P-loop_NTPase"/>
</dbReference>
<evidence type="ECO:0000256" key="3">
    <source>
        <dbReference type="ARBA" id="ARBA00022448"/>
    </source>
</evidence>
<keyword evidence="5" id="KW-0547">Nucleotide-binding</keyword>
<feature type="transmembrane region" description="Helical" evidence="9">
    <location>
        <begin position="384"/>
        <end position="407"/>
    </location>
</feature>
<dbReference type="InterPro" id="IPR003439">
    <property type="entry name" value="ABC_transporter-like_ATP-bd"/>
</dbReference>
<keyword evidence="3" id="KW-0813">Transport</keyword>
<reference evidence="11" key="1">
    <citation type="submission" date="2022-03" db="EMBL/GenBank/DDBJ databases">
        <authorList>
            <person name="Martin H S."/>
        </authorList>
    </citation>
    <scope>NUCLEOTIDE SEQUENCE</scope>
</reference>
<dbReference type="Pfam" id="PF19055">
    <property type="entry name" value="ABC2_membrane_7"/>
    <property type="match status" value="1"/>
</dbReference>
<keyword evidence="6" id="KW-0067">ATP-binding</keyword>
<dbReference type="Proteomes" id="UP000837857">
    <property type="component" value="Chromosome 9"/>
</dbReference>
<gene>
    <name evidence="11" type="ORF">IPOD504_LOCUS17387</name>
</gene>
<evidence type="ECO:0000256" key="8">
    <source>
        <dbReference type="ARBA" id="ARBA00023136"/>
    </source>
</evidence>
<name>A0ABN8J976_9NEOP</name>
<comment type="subcellular location">
    <subcellularLocation>
        <location evidence="1">Membrane</location>
        <topology evidence="1">Multi-pass membrane protein</topology>
    </subcellularLocation>
</comment>
<organism evidence="11 12">
    <name type="scientific">Iphiclides podalirius</name>
    <name type="common">scarce swallowtail</name>
    <dbReference type="NCBI Taxonomy" id="110791"/>
    <lineage>
        <taxon>Eukaryota</taxon>
        <taxon>Metazoa</taxon>
        <taxon>Ecdysozoa</taxon>
        <taxon>Arthropoda</taxon>
        <taxon>Hexapoda</taxon>
        <taxon>Insecta</taxon>
        <taxon>Pterygota</taxon>
        <taxon>Neoptera</taxon>
        <taxon>Endopterygota</taxon>
        <taxon>Lepidoptera</taxon>
        <taxon>Glossata</taxon>
        <taxon>Ditrysia</taxon>
        <taxon>Papilionoidea</taxon>
        <taxon>Papilionidae</taxon>
        <taxon>Papilioninae</taxon>
        <taxon>Iphiclides</taxon>
    </lineage>
</organism>
<dbReference type="PROSITE" id="PS00211">
    <property type="entry name" value="ABC_TRANSPORTER_1"/>
    <property type="match status" value="2"/>
</dbReference>
<feature type="transmembrane region" description="Helical" evidence="9">
    <location>
        <begin position="1019"/>
        <end position="1048"/>
    </location>
</feature>
<proteinExistence type="inferred from homology"/>
<dbReference type="InterPro" id="IPR013525">
    <property type="entry name" value="ABC2_TM"/>
</dbReference>
<evidence type="ECO:0000256" key="4">
    <source>
        <dbReference type="ARBA" id="ARBA00022692"/>
    </source>
</evidence>
<keyword evidence="8 9" id="KW-0472">Membrane</keyword>
<dbReference type="InterPro" id="IPR043926">
    <property type="entry name" value="ABCG_dom"/>
</dbReference>
<evidence type="ECO:0000313" key="11">
    <source>
        <dbReference type="EMBL" id="CAH2076724.1"/>
    </source>
</evidence>
<dbReference type="InterPro" id="IPR017871">
    <property type="entry name" value="ABC_transporter-like_CS"/>
</dbReference>
<evidence type="ECO:0000256" key="1">
    <source>
        <dbReference type="ARBA" id="ARBA00004141"/>
    </source>
</evidence>
<evidence type="ECO:0000256" key="6">
    <source>
        <dbReference type="ARBA" id="ARBA00022840"/>
    </source>
</evidence>
<keyword evidence="7 9" id="KW-1133">Transmembrane helix</keyword>
<dbReference type="Gene3D" id="3.40.50.300">
    <property type="entry name" value="P-loop containing nucleotide triphosphate hydrolases"/>
    <property type="match status" value="2"/>
</dbReference>
<dbReference type="SUPFAM" id="SSF52540">
    <property type="entry name" value="P-loop containing nucleoside triphosphate hydrolases"/>
    <property type="match status" value="2"/>
</dbReference>
<dbReference type="SMART" id="SM00382">
    <property type="entry name" value="AAA"/>
    <property type="match status" value="2"/>
</dbReference>
<feature type="transmembrane region" description="Helical" evidence="9">
    <location>
        <begin position="459"/>
        <end position="484"/>
    </location>
</feature>
<evidence type="ECO:0000313" key="12">
    <source>
        <dbReference type="Proteomes" id="UP000837857"/>
    </source>
</evidence>
<dbReference type="PANTHER" id="PTHR48041">
    <property type="entry name" value="ABC TRANSPORTER G FAMILY MEMBER 28"/>
    <property type="match status" value="1"/>
</dbReference>
<feature type="non-terminal residue" evidence="11">
    <location>
        <position position="1"/>
    </location>
</feature>
<feature type="transmembrane region" description="Helical" evidence="9">
    <location>
        <begin position="980"/>
        <end position="999"/>
    </location>
</feature>
<feature type="transmembrane region" description="Helical" evidence="9">
    <location>
        <begin position="1060"/>
        <end position="1082"/>
    </location>
</feature>
<dbReference type="Pfam" id="PF01061">
    <property type="entry name" value="ABC2_membrane"/>
    <property type="match status" value="2"/>
</dbReference>
<dbReference type="EMBL" id="OW152821">
    <property type="protein sequence ID" value="CAH2076724.1"/>
    <property type="molecule type" value="Genomic_DNA"/>
</dbReference>
<evidence type="ECO:0000256" key="5">
    <source>
        <dbReference type="ARBA" id="ARBA00022741"/>
    </source>
</evidence>
<sequence length="1087" mass="120966">MAVSYPGMSTVAKRNASAPLAVKSRNYGAGALRQSREATLFWWTPTSEDASRNCPSFRRKTILKNVSGTFNAGELTVIIGQSGAGKSSLMDILAGYTKPSSGSLYVNGRVRNQNMFLRRSCYILQDDRVQDMLTIQESLHVAAELKLGNHISTQQKNQRVEEIITSLGMSQARNTRAGSLSGGQKKRLAIGLELVSDPPVMFLDEPTSGLDSSISKQLVYLLHLLARQGRTVVVTMHQPSAALLDMVDRLYAIVAGRCAYMGTVPLLLPYLEQMALRCPPYHNPVDFFIEICSENENELVKYSENGRCAQWINNITNETDSILIEKYKLSKNDEVYLTTLPPPKADPTSKILLSLKGTYPTSSWKQFSTLTRRSLLAYWRDPSLTLMITGIHFFMALFIGFLFYNIGEEAQYVRDNYNFLYFSLMFLMFTAYSAVSIRFPEQLPIVRREHFNRWYATGAYYAATLVSSLPTQTACTLIFACVTYWLTGQPLDYRRFFSFCGTLLLVSYTAICIGLFNGSLFNVKNGVVFGPFFIMPFTVFSGFFLRYSDAPVFFRWLFNLSFLKHGLVGLVISIFGMDRPKLVCKELYCHYSYPMKVMDVELGNRSQHCAGDVVAFTDIKYEISGNLWTKKRTCSRSGEQTILDNACGALRPGRLTFILGPSGAGKTSLLKILAGRKKRGVKGSIKGIGKNAVLVAQHASLIDALTVRETLQFAAALKLPKTSRVDRLNTIERISSQLGIREIFNTKASLLSGGERKRLTIAGELLTDPHIMLLDEPTSGLDSVSSMSVIRALQAVARTGRTVACVIHQPSSQLFISADDVIVLAYGRTLYAGAIEDVPNILKKAGLICPQYYNMADYLIEIASAKSIESLAILEKEAVLYASEMKKIAEKDNALKNGKNSELSNEAEALLNANTSYVCDYAASYGQQLRALLWRGYKGALRDVHLTQIRIVTHLFVALLLGALYKGAGAEAHRMNTNTGCLFFFLLFLFFSNAMPTIQNFPVESTVVIQEHLNKWYSLTMYCASKILIDLPVQLLCATVFIFPAWYLTSQPLELYRMSLAWLICALTTILAQTFGLVFGAACGVKV</sequence>
<dbReference type="PROSITE" id="PS50893">
    <property type="entry name" value="ABC_TRANSPORTER_2"/>
    <property type="match status" value="2"/>
</dbReference>
<keyword evidence="12" id="KW-1185">Reference proteome</keyword>